<dbReference type="InterPro" id="IPR024079">
    <property type="entry name" value="MetalloPept_cat_dom_sf"/>
</dbReference>
<evidence type="ECO:0000313" key="3">
    <source>
        <dbReference type="Proteomes" id="UP000034224"/>
    </source>
</evidence>
<feature type="region of interest" description="Disordered" evidence="1">
    <location>
        <begin position="65"/>
        <end position="85"/>
    </location>
</feature>
<sequence>MSARQRYMTIILAFSLIIIVLAATYASYSAVLYVRRFQDVRTGYRASTLSEISIRFTSQTYTSQTSSTSTATTSSAITSSTSTTTGTGTMLTATLHLPLRASSPTVCGTVDFEVSSIQSGVNEIKASLVVGDREAASSTYGVSPMQTSSGPVGPFCLIQSGTITMLLSVTDTVTQTVLATVSFDPYRTFNEYFADYPVDSRSYGYLLLWDAWSPQTKILRVLLSSFHPVEERQAVVNWFTASAAYAQAYGGTSLFNVFIPSFTVNGLNATGNENVIFGYDNVGACGEGGAAAYEDYTGFIMKAAVSINVGFRTGTGVLGCPPLTSLLQHEIGHMFGLGHNFLYNYPSIPNANQYRVDVMGYGDLYAGKACITTMDLYELSLKFGALQSGEANIWGSPQMPTQIPYQCIAQTP</sequence>
<name>A0A0G1Z6Z0_9BACT</name>
<comment type="caution">
    <text evidence="2">The sequence shown here is derived from an EMBL/GenBank/DDBJ whole genome shotgun (WGS) entry which is preliminary data.</text>
</comment>
<evidence type="ECO:0000256" key="1">
    <source>
        <dbReference type="SAM" id="MobiDB-lite"/>
    </source>
</evidence>
<dbReference type="Proteomes" id="UP000034224">
    <property type="component" value="Unassembled WGS sequence"/>
</dbReference>
<dbReference type="SUPFAM" id="SSF55486">
    <property type="entry name" value="Metalloproteases ('zincins'), catalytic domain"/>
    <property type="match status" value="1"/>
</dbReference>
<reference evidence="2 3" key="1">
    <citation type="journal article" date="2015" name="Nature">
        <title>rRNA introns, odd ribosomes, and small enigmatic genomes across a large radiation of phyla.</title>
        <authorList>
            <person name="Brown C.T."/>
            <person name="Hug L.A."/>
            <person name="Thomas B.C."/>
            <person name="Sharon I."/>
            <person name="Castelle C.J."/>
            <person name="Singh A."/>
            <person name="Wilkins M.J."/>
            <person name="Williams K.H."/>
            <person name="Banfield J.F."/>
        </authorList>
    </citation>
    <scope>NUCLEOTIDE SEQUENCE [LARGE SCALE GENOMIC DNA]</scope>
</reference>
<evidence type="ECO:0000313" key="2">
    <source>
        <dbReference type="EMBL" id="KKW14684.1"/>
    </source>
</evidence>
<dbReference type="AlphaFoldDB" id="A0A0G1Z6Z0"/>
<gene>
    <name evidence="2" type="ORF">UY55_C0005G0032</name>
</gene>
<proteinExistence type="predicted"/>
<organism evidence="2 3">
    <name type="scientific">Candidatus Jorgensenbacteria bacterium GW2011_GWB1_50_10</name>
    <dbReference type="NCBI Taxonomy" id="1618665"/>
    <lineage>
        <taxon>Bacteria</taxon>
        <taxon>Candidatus Joergenseniibacteriota</taxon>
    </lineage>
</organism>
<dbReference type="EMBL" id="LCQK01000005">
    <property type="protein sequence ID" value="KKW14684.1"/>
    <property type="molecule type" value="Genomic_DNA"/>
</dbReference>
<dbReference type="STRING" id="1618665.UY55_C0005G0032"/>
<dbReference type="Gene3D" id="3.40.390.10">
    <property type="entry name" value="Collagenase (Catalytic Domain)"/>
    <property type="match status" value="1"/>
</dbReference>
<protein>
    <submittedName>
        <fullName evidence="2">Uncharacterized protein</fullName>
    </submittedName>
</protein>
<accession>A0A0G1Z6Z0</accession>
<dbReference type="GO" id="GO:0008237">
    <property type="term" value="F:metallopeptidase activity"/>
    <property type="evidence" value="ECO:0007669"/>
    <property type="project" value="InterPro"/>
</dbReference>